<keyword evidence="4" id="KW-1185">Reference proteome</keyword>
<evidence type="ECO:0000313" key="3">
    <source>
        <dbReference type="EMBL" id="ACT48710.1"/>
    </source>
</evidence>
<dbReference type="OrthoDB" id="9793058at2"/>
<dbReference type="EMBL" id="CP001672">
    <property type="protein sequence ID" value="ACT48710.1"/>
    <property type="molecule type" value="Genomic_DNA"/>
</dbReference>
<dbReference type="SMART" id="SM00226">
    <property type="entry name" value="LMWPc"/>
    <property type="match status" value="1"/>
</dbReference>
<accession>C6WXR1</accession>
<keyword evidence="1" id="KW-0059">Arsenical resistance</keyword>
<dbReference type="Gene3D" id="3.40.50.2300">
    <property type="match status" value="1"/>
</dbReference>
<evidence type="ECO:0000313" key="4">
    <source>
        <dbReference type="Proteomes" id="UP000002742"/>
    </source>
</evidence>
<dbReference type="PANTHER" id="PTHR43428">
    <property type="entry name" value="ARSENATE REDUCTASE"/>
    <property type="match status" value="1"/>
</dbReference>
<evidence type="ECO:0000256" key="1">
    <source>
        <dbReference type="ARBA" id="ARBA00022849"/>
    </source>
</evidence>
<dbReference type="GO" id="GO:0046685">
    <property type="term" value="P:response to arsenic-containing substance"/>
    <property type="evidence" value="ECO:0007669"/>
    <property type="project" value="UniProtKB-KW"/>
</dbReference>
<dbReference type="SUPFAM" id="SSF52788">
    <property type="entry name" value="Phosphotyrosine protein phosphatases I"/>
    <property type="match status" value="1"/>
</dbReference>
<dbReference type="Pfam" id="PF01451">
    <property type="entry name" value="LMWPc"/>
    <property type="match status" value="1"/>
</dbReference>
<evidence type="ECO:0000259" key="2">
    <source>
        <dbReference type="SMART" id="SM00226"/>
    </source>
</evidence>
<dbReference type="AlphaFoldDB" id="C6WXR1"/>
<dbReference type="InterPro" id="IPR036196">
    <property type="entry name" value="Ptyr_pPase_sf"/>
</dbReference>
<reference evidence="3 4" key="2">
    <citation type="journal article" date="2011" name="J. Bacteriol.">
        <title>Genomes of three methylotrophs from a single niche uncover genetic and metabolic divergence of Methylophilaceae.</title>
        <authorList>
            <person name="Lapidus A."/>
            <person name="Clum A."/>
            <person name="Labutti K."/>
            <person name="Kaluzhnaya M.G."/>
            <person name="Lim S."/>
            <person name="Beck D.A."/>
            <person name="Glavina Del Rio T."/>
            <person name="Nolan M."/>
            <person name="Mavromatis K."/>
            <person name="Huntemann M."/>
            <person name="Lucas S."/>
            <person name="Lidstrom M.E."/>
            <person name="Ivanova N."/>
            <person name="Chistoserdova L."/>
        </authorList>
    </citation>
    <scope>NUCLEOTIDE SEQUENCE [LARGE SCALE GENOMIC DNA]</scope>
    <source>
        <strain evidence="4">JLW8 / ATCC BAA-1282 / DSM 17540</strain>
    </source>
</reference>
<organism evidence="3 4">
    <name type="scientific">Methylotenera mobilis (strain JLW8 / ATCC BAA-1282 / DSM 17540)</name>
    <dbReference type="NCBI Taxonomy" id="583345"/>
    <lineage>
        <taxon>Bacteria</taxon>
        <taxon>Pseudomonadati</taxon>
        <taxon>Pseudomonadota</taxon>
        <taxon>Betaproteobacteria</taxon>
        <taxon>Nitrosomonadales</taxon>
        <taxon>Methylophilaceae</taxon>
        <taxon>Methylotenera</taxon>
    </lineage>
</organism>
<reference evidence="4" key="1">
    <citation type="submission" date="2009-07" db="EMBL/GenBank/DDBJ databases">
        <title>Complete sequence of Methylotenera mobilis JLW8.</title>
        <authorList>
            <consortium name="US DOE Joint Genome Institute"/>
            <person name="Lucas S."/>
            <person name="Copeland A."/>
            <person name="Lapidus A."/>
            <person name="Glavina del Rio T."/>
            <person name="Tice H."/>
            <person name="Bruce D."/>
            <person name="Goodwin L."/>
            <person name="Pitluck S."/>
            <person name="LaButti K.M."/>
            <person name="Clum A."/>
            <person name="Larimer F."/>
            <person name="Land M."/>
            <person name="Hauser L."/>
            <person name="Kyrpides N."/>
            <person name="Mikhailova N."/>
            <person name="Kayluzhnaya M."/>
            <person name="Chistoserdova L."/>
        </authorList>
    </citation>
    <scope>NUCLEOTIDE SEQUENCE [LARGE SCALE GENOMIC DNA]</scope>
    <source>
        <strain evidence="4">JLW8 / ATCC BAA-1282 / DSM 17540</strain>
    </source>
</reference>
<dbReference type="KEGG" id="mmb:Mmol_1806"/>
<gene>
    <name evidence="3" type="ordered locus">Mmol_1806</name>
</gene>
<dbReference type="STRING" id="583345.Mmol_1806"/>
<dbReference type="HOGENOM" id="CLU_071415_3_0_4"/>
<proteinExistence type="predicted"/>
<protein>
    <submittedName>
        <fullName evidence="3">Protein-tyrosine phosphatase, low molecular weight</fullName>
    </submittedName>
</protein>
<dbReference type="InterPro" id="IPR023485">
    <property type="entry name" value="Ptyr_pPase"/>
</dbReference>
<feature type="domain" description="Phosphotyrosine protein phosphatase I" evidence="2">
    <location>
        <begin position="6"/>
        <end position="144"/>
    </location>
</feature>
<dbReference type="eggNOG" id="COG0394">
    <property type="taxonomic scope" value="Bacteria"/>
</dbReference>
<name>C6WXR1_METML</name>
<dbReference type="PANTHER" id="PTHR43428:SF1">
    <property type="entry name" value="ARSENATE REDUCTASE"/>
    <property type="match status" value="1"/>
</dbReference>
<sequence length="162" mass="18421">MIIKTYNVLVLDKNNSVMSIMAEALFNTMGDGVYKAYSAGAQPLGVVNRYALEQINNVNYPISNLRSKNLHEFSHHDAPKINFLITLGDGSINQHLPTWLDDALKAHWEIDDPTLHKGSFEGKKEVFKAAFLSIQNKIDRFTQLPLAHLNQIKLDIEMDKWQ</sequence>
<dbReference type="Proteomes" id="UP000002742">
    <property type="component" value="Chromosome"/>
</dbReference>
<dbReference type="RefSeq" id="WP_015832745.1">
    <property type="nucleotide sequence ID" value="NC_012968.1"/>
</dbReference>